<feature type="non-terminal residue" evidence="2">
    <location>
        <position position="1"/>
    </location>
</feature>
<feature type="compositionally biased region" description="Polar residues" evidence="1">
    <location>
        <begin position="130"/>
        <end position="149"/>
    </location>
</feature>
<name>A0A9Q0J8F4_9ROSI</name>
<evidence type="ECO:0000313" key="2">
    <source>
        <dbReference type="EMBL" id="KAJ4831917.1"/>
    </source>
</evidence>
<dbReference type="Proteomes" id="UP001141552">
    <property type="component" value="Unassembled WGS sequence"/>
</dbReference>
<reference evidence="2" key="2">
    <citation type="journal article" date="2023" name="Plants (Basel)">
        <title>Annotation of the Turnera subulata (Passifloraceae) Draft Genome Reveals the S-Locus Evolved after the Divergence of Turneroideae from Passifloroideae in a Stepwise Manner.</title>
        <authorList>
            <person name="Henning P.M."/>
            <person name="Roalson E.H."/>
            <person name="Mir W."/>
            <person name="McCubbin A.G."/>
            <person name="Shore J.S."/>
        </authorList>
    </citation>
    <scope>NUCLEOTIDE SEQUENCE</scope>
    <source>
        <strain evidence="2">F60SS</strain>
    </source>
</reference>
<dbReference type="AlphaFoldDB" id="A0A9Q0J8F4"/>
<accession>A0A9Q0J8F4</accession>
<proteinExistence type="predicted"/>
<keyword evidence="3" id="KW-1185">Reference proteome</keyword>
<protein>
    <submittedName>
        <fullName evidence="2">Uncharacterized protein</fullName>
    </submittedName>
</protein>
<organism evidence="2 3">
    <name type="scientific">Turnera subulata</name>
    <dbReference type="NCBI Taxonomy" id="218843"/>
    <lineage>
        <taxon>Eukaryota</taxon>
        <taxon>Viridiplantae</taxon>
        <taxon>Streptophyta</taxon>
        <taxon>Embryophyta</taxon>
        <taxon>Tracheophyta</taxon>
        <taxon>Spermatophyta</taxon>
        <taxon>Magnoliopsida</taxon>
        <taxon>eudicotyledons</taxon>
        <taxon>Gunneridae</taxon>
        <taxon>Pentapetalae</taxon>
        <taxon>rosids</taxon>
        <taxon>fabids</taxon>
        <taxon>Malpighiales</taxon>
        <taxon>Passifloraceae</taxon>
        <taxon>Turnera</taxon>
    </lineage>
</organism>
<evidence type="ECO:0000313" key="3">
    <source>
        <dbReference type="Proteomes" id="UP001141552"/>
    </source>
</evidence>
<feature type="region of interest" description="Disordered" evidence="1">
    <location>
        <begin position="32"/>
        <end position="58"/>
    </location>
</feature>
<feature type="compositionally biased region" description="Polar residues" evidence="1">
    <location>
        <begin position="44"/>
        <end position="58"/>
    </location>
</feature>
<gene>
    <name evidence="2" type="ORF">Tsubulata_034136</name>
</gene>
<comment type="caution">
    <text evidence="2">The sequence shown here is derived from an EMBL/GenBank/DDBJ whole genome shotgun (WGS) entry which is preliminary data.</text>
</comment>
<dbReference type="EMBL" id="JAKUCV010005252">
    <property type="protein sequence ID" value="KAJ4831917.1"/>
    <property type="molecule type" value="Genomic_DNA"/>
</dbReference>
<dbReference type="OrthoDB" id="1906723at2759"/>
<reference evidence="2" key="1">
    <citation type="submission" date="2022-02" db="EMBL/GenBank/DDBJ databases">
        <authorList>
            <person name="Henning P.M."/>
            <person name="McCubbin A.G."/>
            <person name="Shore J.S."/>
        </authorList>
    </citation>
    <scope>NUCLEOTIDE SEQUENCE</scope>
    <source>
        <strain evidence="2">F60SS</strain>
        <tissue evidence="2">Leaves</tissue>
    </source>
</reference>
<feature type="compositionally biased region" description="Low complexity" evidence="1">
    <location>
        <begin position="457"/>
        <end position="515"/>
    </location>
</feature>
<dbReference type="PANTHER" id="PTHR35702">
    <property type="entry name" value="EXPRESSED PROTEIN"/>
    <property type="match status" value="1"/>
</dbReference>
<sequence>PSAAAAFDGANQRLLLHSYFSQRRRLPHLTAVFSQHRRSPPPRSTSKAATIDSPQPSSQIAAHRLAARFVHHGPPRPTTTGNATAMQPAPPITDQHRAVALSSQPLAPSLLTSPLLLTMSKQPARHTPRRCNTSTVSNTDPRPTTSKQAALTWPLTLDPPSCRETSDQEGAGGRRPRKQINKNPTKTLLPMDFKKKRLQLLVFAVGIVALSIAAEKCRELVGEDSSSQSGKFTIFNCFDMSTGTQACLVKEGVKLYFYNIRASHVEKARNVAIERGLLDALGQGLSPQDAAKQAQKEGAKAAKLATRQAKRIVGPIISSGWDFFEALYYGGTVTEGFLRGGGTLVGAYTGAYAGELSLGRVGYLLGSHLGSWVGGRIGLMVYDVVNGVHYLLQVVETAVGDGEVNEASNFETSEVSDSLGKAPVDGSSEVSEDSNTYESPSKSIDFNSEVSEDTNIYESPPSESVDVSSDVSQDSSFYESPPSESVDVSSDVSQDSSIYESPSYESSQSYDHTEF</sequence>
<feature type="region of interest" description="Disordered" evidence="1">
    <location>
        <begin position="408"/>
        <end position="515"/>
    </location>
</feature>
<evidence type="ECO:0000256" key="1">
    <source>
        <dbReference type="SAM" id="MobiDB-lite"/>
    </source>
</evidence>
<feature type="compositionally biased region" description="Polar residues" evidence="1">
    <location>
        <begin position="433"/>
        <end position="456"/>
    </location>
</feature>
<dbReference type="PANTHER" id="PTHR35702:SF1">
    <property type="entry name" value="EXPRESSED PROTEIN"/>
    <property type="match status" value="1"/>
</dbReference>
<feature type="region of interest" description="Disordered" evidence="1">
    <location>
        <begin position="120"/>
        <end position="184"/>
    </location>
</feature>